<reference evidence="2 3" key="1">
    <citation type="submission" date="2008-02" db="EMBL/GenBank/DDBJ databases">
        <title>A 6x draft sequence assembly of the Pongo pygmaeus abelii genome.</title>
        <authorList>
            <person name="Wilson R.K."/>
            <person name="Mardis E."/>
        </authorList>
    </citation>
    <scope>NUCLEOTIDE SEQUENCE [LARGE SCALE GENOMIC DNA]</scope>
</reference>
<feature type="compositionally biased region" description="Polar residues" evidence="1">
    <location>
        <begin position="103"/>
        <end position="116"/>
    </location>
</feature>
<feature type="region of interest" description="Disordered" evidence="1">
    <location>
        <begin position="79"/>
        <end position="117"/>
    </location>
</feature>
<organism evidence="2 3">
    <name type="scientific">Pongo abelii</name>
    <name type="common">Sumatran orangutan</name>
    <name type="synonym">Pongo pygmaeus abelii</name>
    <dbReference type="NCBI Taxonomy" id="9601"/>
    <lineage>
        <taxon>Eukaryota</taxon>
        <taxon>Metazoa</taxon>
        <taxon>Chordata</taxon>
        <taxon>Craniata</taxon>
        <taxon>Vertebrata</taxon>
        <taxon>Euteleostomi</taxon>
        <taxon>Mammalia</taxon>
        <taxon>Eutheria</taxon>
        <taxon>Euarchontoglires</taxon>
        <taxon>Primates</taxon>
        <taxon>Haplorrhini</taxon>
        <taxon>Catarrhini</taxon>
        <taxon>Hominidae</taxon>
        <taxon>Pongo</taxon>
    </lineage>
</organism>
<evidence type="ECO:0000313" key="2">
    <source>
        <dbReference type="Ensembl" id="ENSPPYP00000025375.1"/>
    </source>
</evidence>
<accession>A0A8I5T9J4</accession>
<dbReference type="OMA" id="VRHRVKG"/>
<dbReference type="AlphaFoldDB" id="A0A8I5T9J4"/>
<keyword evidence="3" id="KW-1185">Reference proteome</keyword>
<evidence type="ECO:0000313" key="3">
    <source>
        <dbReference type="Proteomes" id="UP000001595"/>
    </source>
</evidence>
<dbReference type="GeneTree" id="ENSGT01040000240559"/>
<name>A0A8I5T9J4_PONAB</name>
<reference evidence="2" key="3">
    <citation type="submission" date="2025-09" db="UniProtKB">
        <authorList>
            <consortium name="Ensembl"/>
        </authorList>
    </citation>
    <scope>IDENTIFICATION</scope>
</reference>
<reference evidence="2" key="2">
    <citation type="submission" date="2025-08" db="UniProtKB">
        <authorList>
            <consortium name="Ensembl"/>
        </authorList>
    </citation>
    <scope>IDENTIFICATION</scope>
</reference>
<dbReference type="Proteomes" id="UP000001595">
    <property type="component" value="Chromosome 1"/>
</dbReference>
<sequence length="202" mass="22241">MTKRGQSTAWAVASEGGNPKPWQFPHGVEPVGMQKSRIGVWEPLPRFLRMCGNAWMHRQKFAAGVGPSWRTSARAMQKRNVRLEPPNRVPTEAPPNGAVKKGPSSSRPQNGRSTDSLHYVPGKAADTQCQPMKAAGREPVPCKATGAELPKTMEAHLLHQHDLNVRHRVKGDYFGALKFDCPAGFWTCMGPIASLFWPISPI</sequence>
<dbReference type="Ensembl" id="ENSPPYT00000044853.1">
    <property type="protein sequence ID" value="ENSPPYP00000025375.1"/>
    <property type="gene ID" value="ENSPPYG00000030496.1"/>
</dbReference>
<protein>
    <submittedName>
        <fullName evidence="2">Uncharacterized protein</fullName>
    </submittedName>
</protein>
<feature type="region of interest" description="Disordered" evidence="1">
    <location>
        <begin position="1"/>
        <end position="23"/>
    </location>
</feature>
<evidence type="ECO:0000256" key="1">
    <source>
        <dbReference type="SAM" id="MobiDB-lite"/>
    </source>
</evidence>
<proteinExistence type="predicted"/>